<dbReference type="Proteomes" id="UP001139994">
    <property type="component" value="Unassembled WGS sequence"/>
</dbReference>
<name>A0A923K2H7_9PSED</name>
<dbReference type="RefSeq" id="WP_050706911.1">
    <property type="nucleotide sequence ID" value="NZ_JABWRJ020000003.1"/>
</dbReference>
<keyword evidence="7 8" id="KW-0472">Membrane</keyword>
<organism evidence="9">
    <name type="scientific">Pseudomonas peradeniyensis</name>
    <dbReference type="NCBI Taxonomy" id="2745488"/>
    <lineage>
        <taxon>Bacteria</taxon>
        <taxon>Pseudomonadati</taxon>
        <taxon>Pseudomonadota</taxon>
        <taxon>Gammaproteobacteria</taxon>
        <taxon>Pseudomonadales</taxon>
        <taxon>Pseudomonadaceae</taxon>
        <taxon>Pseudomonas</taxon>
    </lineage>
</organism>
<keyword evidence="11" id="KW-1185">Reference proteome</keyword>
<dbReference type="EMBL" id="JABWRJ010000025">
    <property type="protein sequence ID" value="MBC3447668.1"/>
    <property type="molecule type" value="Genomic_DNA"/>
</dbReference>
<reference evidence="10" key="4">
    <citation type="submission" date="2022-09" db="EMBL/GenBank/DDBJ databases">
        <authorList>
            <person name="Cesa-Luna C."/>
            <person name="Girard L."/>
            <person name="Lood C."/>
            <person name="Hofte M."/>
            <person name="De Mot R."/>
        </authorList>
    </citation>
    <scope>NUCLEOTIDE SEQUENCE</scope>
    <source>
        <strain evidence="10">COR51</strain>
    </source>
</reference>
<evidence type="ECO:0000256" key="5">
    <source>
        <dbReference type="ARBA" id="ARBA00022692"/>
    </source>
</evidence>
<protein>
    <submittedName>
        <fullName evidence="9">Purine permease</fullName>
    </submittedName>
</protein>
<feature type="transmembrane region" description="Helical" evidence="8">
    <location>
        <begin position="355"/>
        <end position="372"/>
    </location>
</feature>
<feature type="transmembrane region" description="Helical" evidence="8">
    <location>
        <begin position="241"/>
        <end position="263"/>
    </location>
</feature>
<sequence length="505" mass="52266">MTTSPSTSPAPRPEDENLGLGANLAYGLQHVLTMYGGIVAVPLILGQAAGLAPAEIGLLIAASLFAGGLATLLQTLGLPFFGCQLPLVQGVSFAGVATMGAILGSQSGGGLPSVLGAVMAASLIGFLITPVFSRITKFFPPLVTGIVITTIGLTLMPVAARWVMGGNSASPEFGSVANIGLAGLTFAIVLLLSKLGSASISRLSILLAMVAGTLIAWALGMTDFSKVTEGPIFAFPTPFHFGMPTFHIAAILSMCIVIMVTLVETSADILAVGEIIDTKVDSKRLGNGLRADMASSILAPIFGSFTQSAFAQNVGLVAVTGVKSRYVVATGGVILVVLGLLPIMGRVIAAVPTPVLGGAGIVLFGTVAASGIRTLSKVNYKNNVNLIIVAASLGFGMIPIAAPTFYHNFPSWFETIFHSGISSAAIMAILLNLIFNHFTTGNSENQSVFAAAYERTIQYSDISALRDGDYFKDGKLFDADGNEVPVLELDEHGNEAPRRKAVAEH</sequence>
<keyword evidence="6 8" id="KW-1133">Transmembrane helix</keyword>
<feature type="transmembrane region" description="Helical" evidence="8">
    <location>
        <begin position="175"/>
        <end position="193"/>
    </location>
</feature>
<evidence type="ECO:0000256" key="8">
    <source>
        <dbReference type="SAM" id="Phobius"/>
    </source>
</evidence>
<comment type="caution">
    <text evidence="9">The sequence shown here is derived from an EMBL/GenBank/DDBJ whole genome shotgun (WGS) entry which is preliminary data.</text>
</comment>
<dbReference type="InterPro" id="IPR006042">
    <property type="entry name" value="Xan_ur_permease"/>
</dbReference>
<reference evidence="10" key="5">
    <citation type="journal article" date="2023" name="mSystems">
        <title>Charting the Lipopeptidome of Nonpathogenic Pseudomonas.</title>
        <authorList>
            <person name="Cesa-Luna C."/>
            <person name="Geudens N."/>
            <person name="Girard L."/>
            <person name="De Roo V."/>
            <person name="Maklad H.R."/>
            <person name="Martins J.C."/>
            <person name="Hofte M."/>
            <person name="De Mot R."/>
        </authorList>
    </citation>
    <scope>NUCLEOTIDE SEQUENCE</scope>
    <source>
        <strain evidence="10">COR51</strain>
    </source>
</reference>
<dbReference type="NCBIfam" id="NF037981">
    <property type="entry name" value="NCS2_1"/>
    <property type="match status" value="1"/>
</dbReference>
<dbReference type="EMBL" id="JAOSLA010000047">
    <property type="protein sequence ID" value="MCU7240743.1"/>
    <property type="molecule type" value="Genomic_DNA"/>
</dbReference>
<evidence type="ECO:0000256" key="2">
    <source>
        <dbReference type="ARBA" id="ARBA00008821"/>
    </source>
</evidence>
<feature type="transmembrane region" description="Helical" evidence="8">
    <location>
        <begin position="326"/>
        <end position="349"/>
    </location>
</feature>
<feature type="transmembrane region" description="Helical" evidence="8">
    <location>
        <begin position="57"/>
        <end position="81"/>
    </location>
</feature>
<reference evidence="9" key="2">
    <citation type="submission" date="2020-07" db="EMBL/GenBank/DDBJ databases">
        <authorList>
            <person name="Lood C."/>
            <person name="Girard L."/>
        </authorList>
    </citation>
    <scope>NUCLEOTIDE SEQUENCE</scope>
    <source>
        <strain evidence="9">BW13M1</strain>
    </source>
</reference>
<comment type="subcellular location">
    <subcellularLocation>
        <location evidence="1">Cell membrane</location>
        <topology evidence="1">Multi-pass membrane protein</topology>
    </subcellularLocation>
</comment>
<keyword evidence="5 8" id="KW-0812">Transmembrane</keyword>
<evidence type="ECO:0000313" key="11">
    <source>
        <dbReference type="Proteomes" id="UP001139994"/>
    </source>
</evidence>
<dbReference type="Pfam" id="PF00860">
    <property type="entry name" value="Xan_ur_permease"/>
    <property type="match status" value="1"/>
</dbReference>
<dbReference type="InterPro" id="IPR017588">
    <property type="entry name" value="UacT-like"/>
</dbReference>
<evidence type="ECO:0000313" key="9">
    <source>
        <dbReference type="EMBL" id="MBC3447668.1"/>
    </source>
</evidence>
<evidence type="ECO:0000256" key="4">
    <source>
        <dbReference type="ARBA" id="ARBA00022475"/>
    </source>
</evidence>
<proteinExistence type="inferred from homology"/>
<evidence type="ECO:0000256" key="6">
    <source>
        <dbReference type="ARBA" id="ARBA00022989"/>
    </source>
</evidence>
<feature type="transmembrane region" description="Helical" evidence="8">
    <location>
        <begin position="111"/>
        <end position="132"/>
    </location>
</feature>
<keyword evidence="4" id="KW-1003">Cell membrane</keyword>
<dbReference type="NCBIfam" id="TIGR03173">
    <property type="entry name" value="pbuX"/>
    <property type="match status" value="1"/>
</dbReference>
<dbReference type="PROSITE" id="PS01116">
    <property type="entry name" value="XANTH_URACIL_PERMASE"/>
    <property type="match status" value="1"/>
</dbReference>
<feature type="transmembrane region" description="Helical" evidence="8">
    <location>
        <begin position="138"/>
        <end position="163"/>
    </location>
</feature>
<evidence type="ECO:0000256" key="7">
    <source>
        <dbReference type="ARBA" id="ARBA00023136"/>
    </source>
</evidence>
<comment type="similarity">
    <text evidence="2">Belongs to the nucleobase:cation symporter-2 (NCS2) (TC 2.A.40) family.</text>
</comment>
<feature type="transmembrane region" description="Helical" evidence="8">
    <location>
        <begin position="199"/>
        <end position="220"/>
    </location>
</feature>
<gene>
    <name evidence="9" type="ORF">HU751_17965</name>
    <name evidence="10" type="ORF">OC929_22100</name>
</gene>
<dbReference type="PANTHER" id="PTHR42810">
    <property type="entry name" value="PURINE PERMEASE C1399.01C-RELATED"/>
    <property type="match status" value="1"/>
</dbReference>
<keyword evidence="3" id="KW-0813">Transport</keyword>
<dbReference type="AlphaFoldDB" id="A0A923K2H7"/>
<evidence type="ECO:0000256" key="1">
    <source>
        <dbReference type="ARBA" id="ARBA00004651"/>
    </source>
</evidence>
<feature type="transmembrane region" description="Helical" evidence="8">
    <location>
        <begin position="412"/>
        <end position="435"/>
    </location>
</feature>
<reference evidence="9" key="1">
    <citation type="journal article" date="2020" name="Microorganisms">
        <title>Reliable Identification of Environmental Pseudomonas Isolates Using the rpoD Gene.</title>
        <authorList>
            <consortium name="The Broad Institute Genome Sequencing Platform"/>
            <person name="Girard L."/>
            <person name="Lood C."/>
            <person name="Rokni-Zadeh H."/>
            <person name="van Noort V."/>
            <person name="Lavigne R."/>
            <person name="De Mot R."/>
        </authorList>
    </citation>
    <scope>NUCLEOTIDE SEQUENCE</scope>
    <source>
        <strain evidence="9">BW13M1</strain>
    </source>
</reference>
<dbReference type="NCBIfam" id="TIGR00801">
    <property type="entry name" value="ncs2"/>
    <property type="match status" value="1"/>
</dbReference>
<dbReference type="PANTHER" id="PTHR42810:SF4">
    <property type="entry name" value="URIC ACID TRANSPORTER UACT"/>
    <property type="match status" value="1"/>
</dbReference>
<feature type="transmembrane region" description="Helical" evidence="8">
    <location>
        <begin position="384"/>
        <end position="406"/>
    </location>
</feature>
<dbReference type="GO" id="GO:0042907">
    <property type="term" value="F:xanthine transmembrane transporter activity"/>
    <property type="evidence" value="ECO:0007669"/>
    <property type="project" value="TreeGrafter"/>
</dbReference>
<reference evidence="10" key="3">
    <citation type="journal article" date="2022" name="Microbiol. Spectr.">
        <title>An Nuclear Magnetic Resonance Fingerprint Matching Approach for the Identification and Structural Re-Evaluation of Pseudomonas Lipopeptides.</title>
        <authorList>
            <person name="De Roo V."/>
            <person name="Verleysen Y."/>
            <person name="Kovacs B."/>
            <person name="De Vleeschouwer M."/>
            <person name="Muangkaew P."/>
            <person name="Girard L."/>
            <person name="Hofte M."/>
            <person name="De Mot R."/>
            <person name="Madder A."/>
            <person name="Geudens N."/>
            <person name="Martins J.C."/>
        </authorList>
    </citation>
    <scope>NUCLEOTIDE SEQUENCE</scope>
    <source>
        <strain evidence="10">COR51</strain>
    </source>
</reference>
<dbReference type="GO" id="GO:0005886">
    <property type="term" value="C:plasma membrane"/>
    <property type="evidence" value="ECO:0007669"/>
    <property type="project" value="UniProtKB-SubCell"/>
</dbReference>
<accession>A0A923K2H7</accession>
<evidence type="ECO:0000256" key="3">
    <source>
        <dbReference type="ARBA" id="ARBA00022448"/>
    </source>
</evidence>
<feature type="transmembrane region" description="Helical" evidence="8">
    <location>
        <begin position="20"/>
        <end position="45"/>
    </location>
</feature>
<evidence type="ECO:0000313" key="10">
    <source>
        <dbReference type="EMBL" id="MCU7240743.1"/>
    </source>
</evidence>
<dbReference type="InterPro" id="IPR006043">
    <property type="entry name" value="NCS2"/>
</dbReference>